<dbReference type="AlphaFoldDB" id="A0A5B7EKW5"/>
<comment type="caution">
    <text evidence="1">The sequence shown here is derived from an EMBL/GenBank/DDBJ whole genome shotgun (WGS) entry which is preliminary data.</text>
</comment>
<sequence length="94" mass="10085">MEHLWCSVGDLVSAATPLPSLYRHQACSRHSTYISNYKGTRLAGAVTPTQLPVKTHPNRDALCASSAGVVSVGFHDRIQFGKQSLSVNSMSPTS</sequence>
<name>A0A5B7EKW5_PORTR</name>
<gene>
    <name evidence="1" type="ORF">E2C01_027040</name>
</gene>
<accession>A0A5B7EKW5</accession>
<reference evidence="1 2" key="1">
    <citation type="submission" date="2019-05" db="EMBL/GenBank/DDBJ databases">
        <title>Another draft genome of Portunus trituberculatus and its Hox gene families provides insights of decapod evolution.</title>
        <authorList>
            <person name="Jeong J.-H."/>
            <person name="Song I."/>
            <person name="Kim S."/>
            <person name="Choi T."/>
            <person name="Kim D."/>
            <person name="Ryu S."/>
            <person name="Kim W."/>
        </authorList>
    </citation>
    <scope>NUCLEOTIDE SEQUENCE [LARGE SCALE GENOMIC DNA]</scope>
    <source>
        <tissue evidence="1">Muscle</tissue>
    </source>
</reference>
<evidence type="ECO:0000313" key="2">
    <source>
        <dbReference type="Proteomes" id="UP000324222"/>
    </source>
</evidence>
<proteinExistence type="predicted"/>
<protein>
    <submittedName>
        <fullName evidence="1">Uncharacterized protein</fullName>
    </submittedName>
</protein>
<dbReference type="EMBL" id="VSRR010002882">
    <property type="protein sequence ID" value="MPC33683.1"/>
    <property type="molecule type" value="Genomic_DNA"/>
</dbReference>
<evidence type="ECO:0000313" key="1">
    <source>
        <dbReference type="EMBL" id="MPC33683.1"/>
    </source>
</evidence>
<organism evidence="1 2">
    <name type="scientific">Portunus trituberculatus</name>
    <name type="common">Swimming crab</name>
    <name type="synonym">Neptunus trituberculatus</name>
    <dbReference type="NCBI Taxonomy" id="210409"/>
    <lineage>
        <taxon>Eukaryota</taxon>
        <taxon>Metazoa</taxon>
        <taxon>Ecdysozoa</taxon>
        <taxon>Arthropoda</taxon>
        <taxon>Crustacea</taxon>
        <taxon>Multicrustacea</taxon>
        <taxon>Malacostraca</taxon>
        <taxon>Eumalacostraca</taxon>
        <taxon>Eucarida</taxon>
        <taxon>Decapoda</taxon>
        <taxon>Pleocyemata</taxon>
        <taxon>Brachyura</taxon>
        <taxon>Eubrachyura</taxon>
        <taxon>Portunoidea</taxon>
        <taxon>Portunidae</taxon>
        <taxon>Portuninae</taxon>
        <taxon>Portunus</taxon>
    </lineage>
</organism>
<keyword evidence="2" id="KW-1185">Reference proteome</keyword>
<dbReference type="Proteomes" id="UP000324222">
    <property type="component" value="Unassembled WGS sequence"/>
</dbReference>